<proteinExistence type="predicted"/>
<keyword evidence="4" id="KW-0472">Membrane</keyword>
<reference evidence="5" key="1">
    <citation type="journal article" date="2024" name="Antonie Van Leeuwenhoek">
        <title>Isoptericola haloaureus sp. nov., a dimorphic actinobacterium isolated from mangrove sediments of southeast India, implicating biosaline agricultural significance through nitrogen fixation and salt tolerance genes.</title>
        <authorList>
            <person name="Prathaban M."/>
            <person name="Prathiviraj R."/>
            <person name="Ravichandran M."/>
            <person name="Natarajan S.D."/>
            <person name="Sobanaa M."/>
            <person name="Hari Krishna Kumar S."/>
            <person name="Chandrasekar V."/>
            <person name="Selvin J."/>
        </authorList>
    </citation>
    <scope>NUCLEOTIDE SEQUENCE</scope>
    <source>
        <strain evidence="5">MP1014</strain>
    </source>
</reference>
<gene>
    <name evidence="5" type="ORF">V5O49_06255</name>
</gene>
<keyword evidence="2" id="KW-0333">Golgi apparatus</keyword>
<keyword evidence="3" id="KW-0446">Lipid-binding</keyword>
<dbReference type="Proteomes" id="UP001310387">
    <property type="component" value="Unassembled WGS sequence"/>
</dbReference>
<keyword evidence="6" id="KW-1185">Reference proteome</keyword>
<evidence type="ECO:0000256" key="3">
    <source>
        <dbReference type="ARBA" id="ARBA00023121"/>
    </source>
</evidence>
<name>A0ABU7Z5N0_9MICO</name>
<dbReference type="InterPro" id="IPR008628">
    <property type="entry name" value="GPP34-like"/>
</dbReference>
<dbReference type="RefSeq" id="WP_332901481.1">
    <property type="nucleotide sequence ID" value="NZ_JBAGLP010000116.1"/>
</dbReference>
<evidence type="ECO:0000256" key="1">
    <source>
        <dbReference type="ARBA" id="ARBA00004255"/>
    </source>
</evidence>
<reference evidence="5" key="2">
    <citation type="submission" date="2024-02" db="EMBL/GenBank/DDBJ databases">
        <authorList>
            <person name="Prathaban M."/>
            <person name="Mythili R."/>
            <person name="Sharmila Devi N."/>
            <person name="Sobanaa M."/>
            <person name="Prathiviraj R."/>
            <person name="Selvin J."/>
        </authorList>
    </citation>
    <scope>NUCLEOTIDE SEQUENCE</scope>
    <source>
        <strain evidence="5">MP1014</strain>
    </source>
</reference>
<protein>
    <submittedName>
        <fullName evidence="5">GPP34 family phosphoprotein</fullName>
    </submittedName>
</protein>
<dbReference type="EMBL" id="JBAGLP010000116">
    <property type="protein sequence ID" value="MEG3614723.1"/>
    <property type="molecule type" value="Genomic_DNA"/>
</dbReference>
<comment type="subcellular location">
    <subcellularLocation>
        <location evidence="1">Golgi apparatus membrane</location>
        <topology evidence="1">Peripheral membrane protein</topology>
        <orientation evidence="1">Cytoplasmic side</orientation>
    </subcellularLocation>
</comment>
<evidence type="ECO:0000256" key="2">
    <source>
        <dbReference type="ARBA" id="ARBA00023034"/>
    </source>
</evidence>
<dbReference type="PANTHER" id="PTHR12704">
    <property type="entry name" value="TRANS-GOLGI PROTEIN GMX33"/>
    <property type="match status" value="1"/>
</dbReference>
<comment type="caution">
    <text evidence="5">The sequence shown here is derived from an EMBL/GenBank/DDBJ whole genome shotgun (WGS) entry which is preliminary data.</text>
</comment>
<organism evidence="5 6">
    <name type="scientific">Isoptericola haloaureus</name>
    <dbReference type="NCBI Taxonomy" id="1542902"/>
    <lineage>
        <taxon>Bacteria</taxon>
        <taxon>Bacillati</taxon>
        <taxon>Actinomycetota</taxon>
        <taxon>Actinomycetes</taxon>
        <taxon>Micrococcales</taxon>
        <taxon>Promicromonosporaceae</taxon>
        <taxon>Isoptericola</taxon>
    </lineage>
</organism>
<dbReference type="InterPro" id="IPR038261">
    <property type="entry name" value="GPP34-like_sf"/>
</dbReference>
<accession>A0ABU7Z5N0</accession>
<sequence>MLIAEDLLLLTYDDDTGTPDAWVTNLDYRLGGALLLELALAGRVDVAGPGTTTAAGSAARAGTVVVVDPSPTGHPVLDGALAVVGRRPRKPKDLVAPLSKGVRRSLLDGLAEQRVLRREEGRVLGIFPRTTWPAADSSHELALRAECEAVLLGSRQPRPETAGLLAVAQGTSLVKRLVPREHRRDAEARAKQLVRSSWAHEAVKKAVDEINAAVMTAVIIPAAVGSSGT</sequence>
<evidence type="ECO:0000313" key="6">
    <source>
        <dbReference type="Proteomes" id="UP001310387"/>
    </source>
</evidence>
<dbReference type="Gene3D" id="1.10.3630.10">
    <property type="entry name" value="yeast vps74-n-term truncation variant domain like"/>
    <property type="match status" value="1"/>
</dbReference>
<evidence type="ECO:0000313" key="5">
    <source>
        <dbReference type="EMBL" id="MEG3614723.1"/>
    </source>
</evidence>
<dbReference type="PANTHER" id="PTHR12704:SF2">
    <property type="entry name" value="GOLGI PHOSPHOPROTEIN 3 HOMOLOG SAURON"/>
    <property type="match status" value="1"/>
</dbReference>
<dbReference type="Pfam" id="PF05719">
    <property type="entry name" value="GPP34"/>
    <property type="match status" value="1"/>
</dbReference>
<evidence type="ECO:0000256" key="4">
    <source>
        <dbReference type="ARBA" id="ARBA00023136"/>
    </source>
</evidence>